<keyword evidence="1" id="KW-0472">Membrane</keyword>
<proteinExistence type="predicted"/>
<comment type="caution">
    <text evidence="2">The sequence shown here is derived from an EMBL/GenBank/DDBJ whole genome shotgun (WGS) entry which is preliminary data.</text>
</comment>
<gene>
    <name evidence="2" type="ORF">H0485_06255</name>
</gene>
<accession>A0ABS8CJQ5</accession>
<reference evidence="2 3" key="1">
    <citation type="submission" date="2020-07" db="EMBL/GenBank/DDBJ databases">
        <title>Pseudogemmobacter sp. nov., isolated from poultry manure in Taiwan.</title>
        <authorList>
            <person name="Lin S.-Y."/>
            <person name="Tang Y.-S."/>
            <person name="Young C.-C."/>
        </authorList>
    </citation>
    <scope>NUCLEOTIDE SEQUENCE [LARGE SCALE GENOMIC DNA]</scope>
    <source>
        <strain evidence="2 3">CC-YST710</strain>
    </source>
</reference>
<feature type="transmembrane region" description="Helical" evidence="1">
    <location>
        <begin position="33"/>
        <end position="53"/>
    </location>
</feature>
<dbReference type="RefSeq" id="WP_226934509.1">
    <property type="nucleotide sequence ID" value="NZ_JACDXX010000004.1"/>
</dbReference>
<evidence type="ECO:0008006" key="4">
    <source>
        <dbReference type="Google" id="ProtNLM"/>
    </source>
</evidence>
<keyword evidence="1" id="KW-0812">Transmembrane</keyword>
<protein>
    <recommendedName>
        <fullName evidence="4">Nuclease</fullName>
    </recommendedName>
</protein>
<keyword evidence="1" id="KW-1133">Transmembrane helix</keyword>
<keyword evidence="3" id="KW-1185">Reference proteome</keyword>
<organism evidence="2 3">
    <name type="scientific">Pseudogemmobacter faecipullorum</name>
    <dbReference type="NCBI Taxonomy" id="2755041"/>
    <lineage>
        <taxon>Bacteria</taxon>
        <taxon>Pseudomonadati</taxon>
        <taxon>Pseudomonadota</taxon>
        <taxon>Alphaproteobacteria</taxon>
        <taxon>Rhodobacterales</taxon>
        <taxon>Paracoccaceae</taxon>
        <taxon>Pseudogemmobacter</taxon>
    </lineage>
</organism>
<evidence type="ECO:0000256" key="1">
    <source>
        <dbReference type="SAM" id="Phobius"/>
    </source>
</evidence>
<evidence type="ECO:0000313" key="2">
    <source>
        <dbReference type="EMBL" id="MCB5409604.1"/>
    </source>
</evidence>
<evidence type="ECO:0000313" key="3">
    <source>
        <dbReference type="Proteomes" id="UP001198571"/>
    </source>
</evidence>
<sequence>MQANEQKPKARQMTGDFDFGAARREAGAKPRSFGIRPGLTAGLVAFAFSLALFTPITAKAELILPTGSAVAVTPDLLPDLLKVRDDGRGWGKRRALPRVCAISVDDRGGQSWYSGNCLRERGLRAELPRDCAVGARLMGERDRFYPEKCLRRAGFNTGR</sequence>
<dbReference type="EMBL" id="JACDXX010000004">
    <property type="protein sequence ID" value="MCB5409604.1"/>
    <property type="molecule type" value="Genomic_DNA"/>
</dbReference>
<dbReference type="Proteomes" id="UP001198571">
    <property type="component" value="Unassembled WGS sequence"/>
</dbReference>
<name>A0ABS8CJQ5_9RHOB</name>